<protein>
    <recommendedName>
        <fullName evidence="5">VCBS repeat-containing protein</fullName>
    </recommendedName>
</protein>
<sequence>MYALSPRPRGVILAAAAATFGLLGSVLTTPAPAHAAGAINFAPKVDSPSGGQFPSWGPGPSAIGTVTADFNGDGKADIVSADFQGAGPILMTGRGDGRFNTGTRVGDAGNGFGAVGVGDLNGDGKPDVVAQAWTTVATFLNNGNGTFKPAEKYLTLEGAQQEVIVADANGDGKADVLSLVPAGVKTWLGKGDGTLEDGSTSLIPGVAAAFTVGKFNSDNKIDIAINNDVLQQVHVFTGNGDGSFTRRGASTSGLITEDVRAGDFDNDGIDDVITADSFSFSTTLLLSDGQGDFKKTDRVNISGLGPTSIAAGDFNRDGKLDAAMSAVLNSKMVIFTGNGGTISKTGDFSVTAQPQTPVVADFDGDGKLDIVVAGSANAVSFLKNIS</sequence>
<evidence type="ECO:0000313" key="4">
    <source>
        <dbReference type="Proteomes" id="UP000321424"/>
    </source>
</evidence>
<dbReference type="InterPro" id="IPR013517">
    <property type="entry name" value="FG-GAP"/>
</dbReference>
<dbReference type="Gene3D" id="2.130.10.130">
    <property type="entry name" value="Integrin alpha, N-terminal"/>
    <property type="match status" value="2"/>
</dbReference>
<accession>A0A511MIX8</accession>
<dbReference type="RefSeq" id="WP_147136204.1">
    <property type="nucleotide sequence ID" value="NZ_BJXA01000039.1"/>
</dbReference>
<dbReference type="Proteomes" id="UP000321424">
    <property type="component" value="Unassembled WGS sequence"/>
</dbReference>
<dbReference type="AlphaFoldDB" id="A0A511MIX8"/>
<feature type="signal peptide" evidence="2">
    <location>
        <begin position="1"/>
        <end position="35"/>
    </location>
</feature>
<dbReference type="SUPFAM" id="SSF69318">
    <property type="entry name" value="Integrin alpha N-terminal domain"/>
    <property type="match status" value="1"/>
</dbReference>
<evidence type="ECO:0000256" key="1">
    <source>
        <dbReference type="ARBA" id="ARBA00022729"/>
    </source>
</evidence>
<dbReference type="PANTHER" id="PTHR46580:SF4">
    <property type="entry name" value="ATP_GTP-BINDING PROTEIN"/>
    <property type="match status" value="1"/>
</dbReference>
<reference evidence="3 4" key="1">
    <citation type="submission" date="2019-07" db="EMBL/GenBank/DDBJ databases">
        <title>Whole genome shotgun sequence of Nocardia ninae NBRC 108245.</title>
        <authorList>
            <person name="Hosoyama A."/>
            <person name="Uohara A."/>
            <person name="Ohji S."/>
            <person name="Ichikawa N."/>
        </authorList>
    </citation>
    <scope>NUCLEOTIDE SEQUENCE [LARGE SCALE GENOMIC DNA]</scope>
    <source>
        <strain evidence="3 4">NBRC 108245</strain>
    </source>
</reference>
<evidence type="ECO:0008006" key="5">
    <source>
        <dbReference type="Google" id="ProtNLM"/>
    </source>
</evidence>
<comment type="caution">
    <text evidence="3">The sequence shown here is derived from an EMBL/GenBank/DDBJ whole genome shotgun (WGS) entry which is preliminary data.</text>
</comment>
<proteinExistence type="predicted"/>
<dbReference type="PANTHER" id="PTHR46580">
    <property type="entry name" value="SENSOR KINASE-RELATED"/>
    <property type="match status" value="1"/>
</dbReference>
<gene>
    <name evidence="3" type="ORF">NN4_51210</name>
</gene>
<name>A0A511MIX8_9NOCA</name>
<dbReference type="InterPro" id="IPR028994">
    <property type="entry name" value="Integrin_alpha_N"/>
</dbReference>
<evidence type="ECO:0000256" key="2">
    <source>
        <dbReference type="SAM" id="SignalP"/>
    </source>
</evidence>
<evidence type="ECO:0000313" key="3">
    <source>
        <dbReference type="EMBL" id="GEM40602.1"/>
    </source>
</evidence>
<dbReference type="Pfam" id="PF13517">
    <property type="entry name" value="FG-GAP_3"/>
    <property type="match status" value="3"/>
</dbReference>
<dbReference type="OrthoDB" id="877328at2"/>
<organism evidence="3 4">
    <name type="scientific">Nocardia ninae NBRC 108245</name>
    <dbReference type="NCBI Taxonomy" id="1210091"/>
    <lineage>
        <taxon>Bacteria</taxon>
        <taxon>Bacillati</taxon>
        <taxon>Actinomycetota</taxon>
        <taxon>Actinomycetes</taxon>
        <taxon>Mycobacteriales</taxon>
        <taxon>Nocardiaceae</taxon>
        <taxon>Nocardia</taxon>
    </lineage>
</organism>
<keyword evidence="4" id="KW-1185">Reference proteome</keyword>
<keyword evidence="1 2" id="KW-0732">Signal</keyword>
<dbReference type="EMBL" id="BJXA01000039">
    <property type="protein sequence ID" value="GEM40602.1"/>
    <property type="molecule type" value="Genomic_DNA"/>
</dbReference>
<feature type="chain" id="PRO_5021862848" description="VCBS repeat-containing protein" evidence="2">
    <location>
        <begin position="36"/>
        <end position="386"/>
    </location>
</feature>